<keyword evidence="2" id="KW-1185">Reference proteome</keyword>
<comment type="caution">
    <text evidence="1">The sequence shown here is derived from an EMBL/GenBank/DDBJ whole genome shotgun (WGS) entry which is preliminary data.</text>
</comment>
<organism evidence="1 2">
    <name type="scientific">Mesorhizobium montanum</name>
    <dbReference type="NCBI Taxonomy" id="3072323"/>
    <lineage>
        <taxon>Bacteria</taxon>
        <taxon>Pseudomonadati</taxon>
        <taxon>Pseudomonadota</taxon>
        <taxon>Alphaproteobacteria</taxon>
        <taxon>Hyphomicrobiales</taxon>
        <taxon>Phyllobacteriaceae</taxon>
        <taxon>Mesorhizobium</taxon>
    </lineage>
</organism>
<evidence type="ECO:0000313" key="2">
    <source>
        <dbReference type="Proteomes" id="UP001276840"/>
    </source>
</evidence>
<protein>
    <recommendedName>
        <fullName evidence="3">General secretion pathway protein GspJ</fullName>
    </recommendedName>
</protein>
<dbReference type="SUPFAM" id="SSF54523">
    <property type="entry name" value="Pili subunits"/>
    <property type="match status" value="1"/>
</dbReference>
<evidence type="ECO:0008006" key="3">
    <source>
        <dbReference type="Google" id="ProtNLM"/>
    </source>
</evidence>
<sequence>MLVGLALVGVVSALMVVFLGQARTMMRIQNATQMQMEVDAATRFLETALGNAEALPLTQSTPDDVIYFSGGPDRLQFNGIMAIGFGSSALRQIAVQPVGNNSLTIIQIPRRGGAAGADDMTGNPTVPLITGVTGLRFEYLDGSKGSWSADWKFNRRLPTAIRFRISVARDGATYASDGFARLSLASLQGERDN</sequence>
<dbReference type="RefSeq" id="WP_320233944.1">
    <property type="nucleotide sequence ID" value="NZ_JAVIJF010000010.1"/>
</dbReference>
<gene>
    <name evidence="1" type="ORF">RFM68_15375</name>
</gene>
<proteinExistence type="predicted"/>
<dbReference type="InterPro" id="IPR045584">
    <property type="entry name" value="Pilin-like"/>
</dbReference>
<name>A0ABU4ZKI2_9HYPH</name>
<accession>A0ABU4ZKI2</accession>
<dbReference type="Proteomes" id="UP001276840">
    <property type="component" value="Unassembled WGS sequence"/>
</dbReference>
<dbReference type="EMBL" id="JAVIJF010000010">
    <property type="protein sequence ID" value="MDX8525893.1"/>
    <property type="molecule type" value="Genomic_DNA"/>
</dbReference>
<reference evidence="1 2" key="1">
    <citation type="submission" date="2023-08" db="EMBL/GenBank/DDBJ databases">
        <title>Implementing the SeqCode for naming new Mesorhizobium species isolated from Vachellia karroo root nodules.</title>
        <authorList>
            <person name="Van Lill M."/>
        </authorList>
    </citation>
    <scope>NUCLEOTIDE SEQUENCE [LARGE SCALE GENOMIC DNA]</scope>
    <source>
        <strain evidence="1 2">MSK 1335</strain>
    </source>
</reference>
<evidence type="ECO:0000313" key="1">
    <source>
        <dbReference type="EMBL" id="MDX8525893.1"/>
    </source>
</evidence>